<evidence type="ECO:0000259" key="1">
    <source>
        <dbReference type="Pfam" id="PF13472"/>
    </source>
</evidence>
<dbReference type="PANTHER" id="PTHR30383">
    <property type="entry name" value="THIOESTERASE 1/PROTEASE 1/LYSOPHOSPHOLIPASE L1"/>
    <property type="match status" value="1"/>
</dbReference>
<evidence type="ECO:0000313" key="2">
    <source>
        <dbReference type="EMBL" id="MCD2422548.1"/>
    </source>
</evidence>
<dbReference type="InterPro" id="IPR013830">
    <property type="entry name" value="SGNH_hydro"/>
</dbReference>
<name>A0ABS8PN80_9BACT</name>
<dbReference type="InterPro" id="IPR051532">
    <property type="entry name" value="Ester_Hydrolysis_Enzymes"/>
</dbReference>
<comment type="caution">
    <text evidence="2">The sequence shown here is derived from an EMBL/GenBank/DDBJ whole genome shotgun (WGS) entry which is preliminary data.</text>
</comment>
<gene>
    <name evidence="2" type="ORF">LQ567_07215</name>
</gene>
<accession>A0ABS8PN80</accession>
<organism evidence="2 3">
    <name type="scientific">Niabella pedocola</name>
    <dbReference type="NCBI Taxonomy" id="1752077"/>
    <lineage>
        <taxon>Bacteria</taxon>
        <taxon>Pseudomonadati</taxon>
        <taxon>Bacteroidota</taxon>
        <taxon>Chitinophagia</taxon>
        <taxon>Chitinophagales</taxon>
        <taxon>Chitinophagaceae</taxon>
        <taxon>Niabella</taxon>
    </lineage>
</organism>
<evidence type="ECO:0000313" key="3">
    <source>
        <dbReference type="Proteomes" id="UP001199816"/>
    </source>
</evidence>
<dbReference type="Pfam" id="PF13472">
    <property type="entry name" value="Lipase_GDSL_2"/>
    <property type="match status" value="1"/>
</dbReference>
<keyword evidence="3" id="KW-1185">Reference proteome</keyword>
<dbReference type="SUPFAM" id="SSF52266">
    <property type="entry name" value="SGNH hydrolase"/>
    <property type="match status" value="1"/>
</dbReference>
<dbReference type="EMBL" id="JAJNEC010000004">
    <property type="protein sequence ID" value="MCD2422548.1"/>
    <property type="molecule type" value="Genomic_DNA"/>
</dbReference>
<reference evidence="2 3" key="1">
    <citation type="submission" date="2021-11" db="EMBL/GenBank/DDBJ databases">
        <title>Genomic of Niabella pedocola.</title>
        <authorList>
            <person name="Wu T."/>
        </authorList>
    </citation>
    <scope>NUCLEOTIDE SEQUENCE [LARGE SCALE GENOMIC DNA]</scope>
    <source>
        <strain evidence="2 3">JCM 31011</strain>
    </source>
</reference>
<feature type="domain" description="SGNH hydrolase-type esterase" evidence="1">
    <location>
        <begin position="58"/>
        <end position="234"/>
    </location>
</feature>
<protein>
    <submittedName>
        <fullName evidence="2">GDSL-type esterase/lipase family protein</fullName>
    </submittedName>
</protein>
<proteinExistence type="predicted"/>
<dbReference type="InterPro" id="IPR036514">
    <property type="entry name" value="SGNH_hydro_sf"/>
</dbReference>
<dbReference type="Gene3D" id="3.40.50.1110">
    <property type="entry name" value="SGNH hydrolase"/>
    <property type="match status" value="1"/>
</dbReference>
<sequence>MLNRRRFLGNLCMVSTGITGLWDKVLPSPGIDLKNNGHDLSRITGLLKRKEPVKWLFTGDSITQGAKHTHGMRSYPEVFSERVRWELGRPRDVIINTAISGNTSVDLCRDLDQRIFQYQPQVVLLMLGTNDAALQKKITPEHFKANMTMIIDRIRTQNGIPVLLSPNRIIATKAPERSTLKNYIAVLDELAASRSLVYINVWSEWDTGLKQKYQGQQNARLLNDPLHPNGFGHQEIAILLFKAFSIYDPAASTCGGPYYEGAK</sequence>
<dbReference type="RefSeq" id="WP_231003642.1">
    <property type="nucleotide sequence ID" value="NZ_JAJNEC010000004.1"/>
</dbReference>
<dbReference type="Proteomes" id="UP001199816">
    <property type="component" value="Unassembled WGS sequence"/>
</dbReference>